<proteinExistence type="predicted"/>
<dbReference type="EMBL" id="UINC01015425">
    <property type="protein sequence ID" value="SVA64963.1"/>
    <property type="molecule type" value="Genomic_DNA"/>
</dbReference>
<organism evidence="1">
    <name type="scientific">marine metagenome</name>
    <dbReference type="NCBI Taxonomy" id="408172"/>
    <lineage>
        <taxon>unclassified sequences</taxon>
        <taxon>metagenomes</taxon>
        <taxon>ecological metagenomes</taxon>
    </lineage>
</organism>
<evidence type="ECO:0000313" key="1">
    <source>
        <dbReference type="EMBL" id="SVA64963.1"/>
    </source>
</evidence>
<accession>A0A381XKZ5</accession>
<reference evidence="1" key="1">
    <citation type="submission" date="2018-05" db="EMBL/GenBank/DDBJ databases">
        <authorList>
            <person name="Lanie J.A."/>
            <person name="Ng W.-L."/>
            <person name="Kazmierczak K.M."/>
            <person name="Andrzejewski T.M."/>
            <person name="Davidsen T.M."/>
            <person name="Wayne K.J."/>
            <person name="Tettelin H."/>
            <person name="Glass J.I."/>
            <person name="Rusch D."/>
            <person name="Podicherti R."/>
            <person name="Tsui H.-C.T."/>
            <person name="Winkler M.E."/>
        </authorList>
    </citation>
    <scope>NUCLEOTIDE SEQUENCE</scope>
</reference>
<dbReference type="AlphaFoldDB" id="A0A381XKZ5"/>
<protein>
    <submittedName>
        <fullName evidence="1">Uncharacterized protein</fullName>
    </submittedName>
</protein>
<sequence>MLTDKQKTYIKRNFDVQPLEEMAEHLQVDSAIVASFIITELSSGLLKTELDFLKDIEPFQTTQAVSYKISFELDDKGDVQINMEWPRDSNSEEFVKNIGILLHMIHGGKMKPMLGENLIEIAQENNMEKEVLDVIHEWNELDKVDSSKPCVNPREVF</sequence>
<name>A0A381XKZ5_9ZZZZ</name>
<gene>
    <name evidence="1" type="ORF">METZ01_LOCUS117817</name>
</gene>